<sequence length="82" mass="9348">MQDVNLNSEVQNVTIPQSMINIFAQSIYAHLEAVALDANASLELFENQEYTQVKTFLQANIQQMQYALNNVEILGRMEQKSI</sequence>
<dbReference type="EMBL" id="AAWS01000003">
    <property type="protein sequence ID" value="EAY31305.1"/>
    <property type="molecule type" value="Genomic_DNA"/>
</dbReference>
<proteinExistence type="predicted"/>
<name>A1ZDZ7_MICM2</name>
<organism evidence="1 2">
    <name type="scientific">Microscilla marina ATCC 23134</name>
    <dbReference type="NCBI Taxonomy" id="313606"/>
    <lineage>
        <taxon>Bacteria</taxon>
        <taxon>Pseudomonadati</taxon>
        <taxon>Bacteroidota</taxon>
        <taxon>Cytophagia</taxon>
        <taxon>Cytophagales</taxon>
        <taxon>Microscillaceae</taxon>
        <taxon>Microscilla</taxon>
    </lineage>
</organism>
<accession>A1ZDZ7</accession>
<gene>
    <name evidence="1" type="ORF">M23134_04138</name>
</gene>
<evidence type="ECO:0000313" key="1">
    <source>
        <dbReference type="EMBL" id="EAY31305.1"/>
    </source>
</evidence>
<comment type="caution">
    <text evidence="1">The sequence shown here is derived from an EMBL/GenBank/DDBJ whole genome shotgun (WGS) entry which is preliminary data.</text>
</comment>
<evidence type="ECO:0000313" key="2">
    <source>
        <dbReference type="Proteomes" id="UP000004095"/>
    </source>
</evidence>
<reference evidence="1 2" key="1">
    <citation type="submission" date="2007-01" db="EMBL/GenBank/DDBJ databases">
        <authorList>
            <person name="Haygood M."/>
            <person name="Podell S."/>
            <person name="Anderson C."/>
            <person name="Hopkinson B."/>
            <person name="Roe K."/>
            <person name="Barbeau K."/>
            <person name="Gaasterland T."/>
            <person name="Ferriera S."/>
            <person name="Johnson J."/>
            <person name="Kravitz S."/>
            <person name="Beeson K."/>
            <person name="Sutton G."/>
            <person name="Rogers Y.-H."/>
            <person name="Friedman R."/>
            <person name="Frazier M."/>
            <person name="Venter J.C."/>
        </authorList>
    </citation>
    <scope>NUCLEOTIDE SEQUENCE [LARGE SCALE GENOMIC DNA]</scope>
    <source>
        <strain evidence="1 2">ATCC 23134</strain>
    </source>
</reference>
<keyword evidence="2" id="KW-1185">Reference proteome</keyword>
<protein>
    <submittedName>
        <fullName evidence="1">Uncharacterized protein</fullName>
    </submittedName>
</protein>
<dbReference type="AlphaFoldDB" id="A1ZDZ7"/>
<dbReference type="RefSeq" id="WP_002693880.1">
    <property type="nucleotide sequence ID" value="NZ_AAWS01000003.1"/>
</dbReference>
<dbReference type="Proteomes" id="UP000004095">
    <property type="component" value="Unassembled WGS sequence"/>
</dbReference>